<dbReference type="Proteomes" id="UP000799538">
    <property type="component" value="Unassembled WGS sequence"/>
</dbReference>
<protein>
    <submittedName>
        <fullName evidence="2">Uncharacterized protein</fullName>
    </submittedName>
</protein>
<feature type="compositionally biased region" description="Basic and acidic residues" evidence="1">
    <location>
        <begin position="82"/>
        <end position="91"/>
    </location>
</feature>
<sequence length="171" mass="19351">MPSTTSLACRRQAACRVESYGMIASLVRQVRLQGGFCVTSRYHVARRRDVVIEMSGYAGMYGRRVFKASLEDNGTSPELFKRAQQDDDKGFDPVYEDEVQSTSDPKSAPKKKKRIIRLTGQVRRHRRGSGRCGQQAQPRLFKPVSPLRTILSKSSCRLAFSTSCRSWDRSL</sequence>
<reference evidence="3" key="1">
    <citation type="journal article" date="2020" name="Stud. Mycol.">
        <title>101 Dothideomycetes genomes: A test case for predicting lifestyles and emergence of pathogens.</title>
        <authorList>
            <person name="Haridas S."/>
            <person name="Albert R."/>
            <person name="Binder M."/>
            <person name="Bloem J."/>
            <person name="LaButti K."/>
            <person name="Salamov A."/>
            <person name="Andreopoulos B."/>
            <person name="Baker S."/>
            <person name="Barry K."/>
            <person name="Bills G."/>
            <person name="Bluhm B."/>
            <person name="Cannon C."/>
            <person name="Castanera R."/>
            <person name="Culley D."/>
            <person name="Daum C."/>
            <person name="Ezra D."/>
            <person name="Gonzalez J."/>
            <person name="Henrissat B."/>
            <person name="Kuo A."/>
            <person name="Liang C."/>
            <person name="Lipzen A."/>
            <person name="Lutzoni F."/>
            <person name="Magnuson J."/>
            <person name="Mondo S."/>
            <person name="Nolan M."/>
            <person name="Ohm R."/>
            <person name="Pangilinan J."/>
            <person name="Park H.-J."/>
            <person name="Ramirez L."/>
            <person name="Alfaro M."/>
            <person name="Sun H."/>
            <person name="Tritt A."/>
            <person name="Yoshinaga Y."/>
            <person name="Zwiers L.-H."/>
            <person name="Turgeon B."/>
            <person name="Goodwin S."/>
            <person name="Spatafora J."/>
            <person name="Crous P."/>
            <person name="Grigoriev I."/>
        </authorList>
    </citation>
    <scope>NUCLEOTIDE SEQUENCE [LARGE SCALE GENOMIC DNA]</scope>
    <source>
        <strain evidence="3">CECT 20119</strain>
    </source>
</reference>
<proteinExistence type="predicted"/>
<accession>A0A6A6GHM6</accession>
<evidence type="ECO:0000313" key="2">
    <source>
        <dbReference type="EMBL" id="KAF2225232.1"/>
    </source>
</evidence>
<name>A0A6A6GHM6_9PEZI</name>
<organism evidence="2 3">
    <name type="scientific">Elsinoe ampelina</name>
    <dbReference type="NCBI Taxonomy" id="302913"/>
    <lineage>
        <taxon>Eukaryota</taxon>
        <taxon>Fungi</taxon>
        <taxon>Dikarya</taxon>
        <taxon>Ascomycota</taxon>
        <taxon>Pezizomycotina</taxon>
        <taxon>Dothideomycetes</taxon>
        <taxon>Dothideomycetidae</taxon>
        <taxon>Myriangiales</taxon>
        <taxon>Elsinoaceae</taxon>
        <taxon>Elsinoe</taxon>
    </lineage>
</organism>
<feature type="region of interest" description="Disordered" evidence="1">
    <location>
        <begin position="82"/>
        <end position="113"/>
    </location>
</feature>
<dbReference type="EMBL" id="ML992504">
    <property type="protein sequence ID" value="KAF2225232.1"/>
    <property type="molecule type" value="Genomic_DNA"/>
</dbReference>
<evidence type="ECO:0000313" key="3">
    <source>
        <dbReference type="Proteomes" id="UP000799538"/>
    </source>
</evidence>
<keyword evidence="3" id="KW-1185">Reference proteome</keyword>
<gene>
    <name evidence="2" type="ORF">BDZ85DRAFT_259865</name>
</gene>
<evidence type="ECO:0000256" key="1">
    <source>
        <dbReference type="SAM" id="MobiDB-lite"/>
    </source>
</evidence>
<dbReference type="AlphaFoldDB" id="A0A6A6GHM6"/>